<name>A0AAW9K936_CARML</name>
<proteinExistence type="predicted"/>
<gene>
    <name evidence="3" type="ORF">RAK27_09075</name>
</gene>
<dbReference type="RefSeq" id="WP_322808920.1">
    <property type="nucleotide sequence ID" value="NZ_JAVBVO010000003.1"/>
</dbReference>
<accession>A0AAW9K936</accession>
<dbReference type="EC" id="2.4.-.-" evidence="3"/>
<dbReference type="PANTHER" id="PTHR46401">
    <property type="entry name" value="GLYCOSYLTRANSFERASE WBBK-RELATED"/>
    <property type="match status" value="1"/>
</dbReference>
<dbReference type="Gene3D" id="3.40.50.2000">
    <property type="entry name" value="Glycogen Phosphorylase B"/>
    <property type="match status" value="1"/>
</dbReference>
<dbReference type="InterPro" id="IPR001296">
    <property type="entry name" value="Glyco_trans_1"/>
</dbReference>
<dbReference type="Pfam" id="PF00534">
    <property type="entry name" value="Glycos_transf_1"/>
    <property type="match status" value="1"/>
</dbReference>
<dbReference type="SUPFAM" id="SSF53756">
    <property type="entry name" value="UDP-Glycosyltransferase/glycogen phosphorylase"/>
    <property type="match status" value="1"/>
</dbReference>
<feature type="domain" description="Glycosyl transferase family 1" evidence="2">
    <location>
        <begin position="197"/>
        <end position="337"/>
    </location>
</feature>
<dbReference type="EMBL" id="JAVBVO010000003">
    <property type="protein sequence ID" value="MDZ5758803.1"/>
    <property type="molecule type" value="Genomic_DNA"/>
</dbReference>
<dbReference type="GO" id="GO:0016757">
    <property type="term" value="F:glycosyltransferase activity"/>
    <property type="evidence" value="ECO:0007669"/>
    <property type="project" value="UniProtKB-KW"/>
</dbReference>
<reference evidence="3" key="1">
    <citation type="submission" date="2023-08" db="EMBL/GenBank/DDBJ databases">
        <title>Genomic characterization of piscicolin 126 produced by Carnobacterium maltaromaticum CM22 strain isolated from salmon (Salmo salar).</title>
        <authorList>
            <person name="Gonzalez-Gragera E."/>
            <person name="Garcia-Lopez J.D."/>
            <person name="Teso-Perez C."/>
            <person name="Gimenez-Hernandez I."/>
            <person name="Peralta-Sanchez J.M."/>
            <person name="Valdivia E."/>
            <person name="Montalban-Lopez M."/>
            <person name="Martin-Platero A.M."/>
            <person name="Banos A."/>
            <person name="Martinez-Bueno M."/>
        </authorList>
    </citation>
    <scope>NUCLEOTIDE SEQUENCE</scope>
    <source>
        <strain evidence="3">CM22</strain>
    </source>
</reference>
<sequence>MKIIFAIRNDYQSHFGGDVVQMLKTKEYLEKIGNIEIVICNSVESIMENRDAEIMHIFNIQTLKESCMYMKAAKELNLKVALSTIYWDLSYSTYVQKTEKMKLEIPTKLGKNLIFSALKYLRKSKNDYSYLSKGYFENSIYLINNADILLPNSEEELEQISKNFNLRLDRLEDKTIVVPNAVDIDETSNSPYTGELPKNYVLEVARIEVIKNQINVVRALEDNPEIPIVFVGAEIESSYLTNLKKRALKRGNVYFLGRVPHEQLADIYRKAAVHILPSFRESPGLSSLEALQQKTNIVVSSKEYCPIDYYKFNEVGSICNPFDRRSIKESIIAEMNTKRDLNDDFLINYSYEKAAENTFLGYKKLLEMTN</sequence>
<keyword evidence="1 3" id="KW-0808">Transferase</keyword>
<evidence type="ECO:0000313" key="4">
    <source>
        <dbReference type="Proteomes" id="UP001290462"/>
    </source>
</evidence>
<protein>
    <submittedName>
        <fullName evidence="3">Glycosyltransferase family 4 protein</fullName>
        <ecNumber evidence="3">2.4.-.-</ecNumber>
    </submittedName>
</protein>
<dbReference type="CDD" id="cd03801">
    <property type="entry name" value="GT4_PimA-like"/>
    <property type="match status" value="1"/>
</dbReference>
<evidence type="ECO:0000313" key="3">
    <source>
        <dbReference type="EMBL" id="MDZ5758803.1"/>
    </source>
</evidence>
<dbReference type="PANTHER" id="PTHR46401:SF2">
    <property type="entry name" value="GLYCOSYLTRANSFERASE WBBK-RELATED"/>
    <property type="match status" value="1"/>
</dbReference>
<organism evidence="3 4">
    <name type="scientific">Carnobacterium maltaromaticum</name>
    <name type="common">Carnobacterium piscicola</name>
    <dbReference type="NCBI Taxonomy" id="2751"/>
    <lineage>
        <taxon>Bacteria</taxon>
        <taxon>Bacillati</taxon>
        <taxon>Bacillota</taxon>
        <taxon>Bacilli</taxon>
        <taxon>Lactobacillales</taxon>
        <taxon>Carnobacteriaceae</taxon>
        <taxon>Carnobacterium</taxon>
    </lineage>
</organism>
<evidence type="ECO:0000259" key="2">
    <source>
        <dbReference type="Pfam" id="PF00534"/>
    </source>
</evidence>
<comment type="caution">
    <text evidence="3">The sequence shown here is derived from an EMBL/GenBank/DDBJ whole genome shotgun (WGS) entry which is preliminary data.</text>
</comment>
<dbReference type="AlphaFoldDB" id="A0AAW9K936"/>
<evidence type="ECO:0000256" key="1">
    <source>
        <dbReference type="ARBA" id="ARBA00022679"/>
    </source>
</evidence>
<keyword evidence="3" id="KW-0328">Glycosyltransferase</keyword>
<dbReference type="Proteomes" id="UP001290462">
    <property type="component" value="Unassembled WGS sequence"/>
</dbReference>